<accession>A0A382XH69</accession>
<protein>
    <submittedName>
        <fullName evidence="1">Uncharacterized protein</fullName>
    </submittedName>
</protein>
<name>A0A382XH69_9ZZZZ</name>
<organism evidence="1">
    <name type="scientific">marine metagenome</name>
    <dbReference type="NCBI Taxonomy" id="408172"/>
    <lineage>
        <taxon>unclassified sequences</taxon>
        <taxon>metagenomes</taxon>
        <taxon>ecological metagenomes</taxon>
    </lineage>
</organism>
<reference evidence="1" key="1">
    <citation type="submission" date="2018-05" db="EMBL/GenBank/DDBJ databases">
        <authorList>
            <person name="Lanie J.A."/>
            <person name="Ng W.-L."/>
            <person name="Kazmierczak K.M."/>
            <person name="Andrzejewski T.M."/>
            <person name="Davidsen T.M."/>
            <person name="Wayne K.J."/>
            <person name="Tettelin H."/>
            <person name="Glass J.I."/>
            <person name="Rusch D."/>
            <person name="Podicherti R."/>
            <person name="Tsui H.-C.T."/>
            <person name="Winkler M.E."/>
        </authorList>
    </citation>
    <scope>NUCLEOTIDE SEQUENCE</scope>
</reference>
<dbReference type="AlphaFoldDB" id="A0A382XH69"/>
<dbReference type="EMBL" id="UINC01167273">
    <property type="protein sequence ID" value="SVD69688.1"/>
    <property type="molecule type" value="Genomic_DNA"/>
</dbReference>
<gene>
    <name evidence="1" type="ORF">METZ01_LOCUS422542</name>
</gene>
<sequence>MIKGVRDTVTKLLIENPHLRDDDEKLLANVYWQRISSTLVHKLSPDQLSGIKLFLKEVADGKMPNYQSISRCRRKLQESDPTLRGKLYGKRHEATSFVKDELKFWD</sequence>
<proteinExistence type="predicted"/>
<evidence type="ECO:0000313" key="1">
    <source>
        <dbReference type="EMBL" id="SVD69688.1"/>
    </source>
</evidence>